<evidence type="ECO:0000256" key="1">
    <source>
        <dbReference type="ARBA" id="ARBA00008490"/>
    </source>
</evidence>
<name>A0A3A8FW81_9GAMM</name>
<gene>
    <name evidence="4" type="ORF">D7V64_12940</name>
</gene>
<dbReference type="RefSeq" id="WP_120367964.1">
    <property type="nucleotide sequence ID" value="NZ_RAXZ01000021.1"/>
</dbReference>
<comment type="similarity">
    <text evidence="1">Belongs to the UPF0319 family.</text>
</comment>
<evidence type="ECO:0000256" key="2">
    <source>
        <dbReference type="ARBA" id="ARBA00022729"/>
    </source>
</evidence>
<dbReference type="PANTHER" id="PTHR38108">
    <property type="entry name" value="UPF0319 PROTEIN YCCT"/>
    <property type="match status" value="1"/>
</dbReference>
<dbReference type="Pfam" id="PF09829">
    <property type="entry name" value="DUF2057"/>
    <property type="match status" value="1"/>
</dbReference>
<keyword evidence="2 3" id="KW-0732">Signal</keyword>
<dbReference type="Proteomes" id="UP000281084">
    <property type="component" value="Unassembled WGS sequence"/>
</dbReference>
<dbReference type="AlphaFoldDB" id="A0A3A8FW81"/>
<evidence type="ECO:0000313" key="5">
    <source>
        <dbReference type="Proteomes" id="UP000281084"/>
    </source>
</evidence>
<proteinExistence type="inferred from homology"/>
<evidence type="ECO:0000256" key="3">
    <source>
        <dbReference type="SAM" id="SignalP"/>
    </source>
</evidence>
<reference evidence="4 5" key="1">
    <citation type="submission" date="2018-09" db="EMBL/GenBank/DDBJ databases">
        <title>The draft genome of Acinetobacter spp. strains.</title>
        <authorList>
            <person name="Qin J."/>
            <person name="Feng Y."/>
            <person name="Zong Z."/>
        </authorList>
    </citation>
    <scope>NUCLEOTIDE SEQUENCE [LARGE SCALE GENOMIC DNA]</scope>
    <source>
        <strain evidence="4 5">WCHAc060002</strain>
    </source>
</reference>
<accession>A0A3A8FW81</accession>
<feature type="signal peptide" evidence="3">
    <location>
        <begin position="1"/>
        <end position="20"/>
    </location>
</feature>
<organism evidence="4 5">
    <name type="scientific">Acinetobacter cumulans</name>
    <dbReference type="NCBI Taxonomy" id="2136182"/>
    <lineage>
        <taxon>Bacteria</taxon>
        <taxon>Pseudomonadati</taxon>
        <taxon>Pseudomonadota</taxon>
        <taxon>Gammaproteobacteria</taxon>
        <taxon>Moraxellales</taxon>
        <taxon>Moraxellaceae</taxon>
        <taxon>Acinetobacter</taxon>
    </lineage>
</organism>
<sequence length="210" mass="23061">MVFKIVAGIGAFAISSIAFSAVTLSVPEEIKIVAINDQEIGTNFLRSNNKIKLNAGMNVISVRYSGYYQHPDNSHDILKSGVVTVKTPALTDGNNYSLALINPPQDFDQAEKYKDEPIIGLYDQNKQLLVQQAGAKASKSWLSSVFSDSDTLDATQIPPQAHQPAPIYTSQTTQATLNSNVSTQTLIQSWKHATKQERQAFMTWLAEQSN</sequence>
<protein>
    <submittedName>
        <fullName evidence="4">DUF2057 domain-containing protein</fullName>
    </submittedName>
</protein>
<comment type="caution">
    <text evidence="4">The sequence shown here is derived from an EMBL/GenBank/DDBJ whole genome shotgun (WGS) entry which is preliminary data.</text>
</comment>
<dbReference type="EMBL" id="RAXZ01000021">
    <property type="protein sequence ID" value="RKG50036.1"/>
    <property type="molecule type" value="Genomic_DNA"/>
</dbReference>
<feature type="chain" id="PRO_5017311935" evidence="3">
    <location>
        <begin position="21"/>
        <end position="210"/>
    </location>
</feature>
<evidence type="ECO:0000313" key="4">
    <source>
        <dbReference type="EMBL" id="RKG50036.1"/>
    </source>
</evidence>
<dbReference type="PANTHER" id="PTHR38108:SF1">
    <property type="entry name" value="UPF0319 PROTEIN YCCT"/>
    <property type="match status" value="1"/>
</dbReference>
<dbReference type="InterPro" id="IPR018635">
    <property type="entry name" value="UPF0319"/>
</dbReference>